<evidence type="ECO:0000313" key="2">
    <source>
        <dbReference type="Proteomes" id="UP000187429"/>
    </source>
</evidence>
<comment type="caution">
    <text evidence="1">The sequence shown here is derived from an EMBL/GenBank/DDBJ whole genome shotgun (WGS) entry which is preliminary data.</text>
</comment>
<dbReference type="Proteomes" id="UP000187429">
    <property type="component" value="Unassembled WGS sequence"/>
</dbReference>
<keyword evidence="2" id="KW-1185">Reference proteome</keyword>
<proteinExistence type="predicted"/>
<dbReference type="EMBL" id="LSSM01000033">
    <property type="protein sequence ID" value="OMJ30304.1"/>
    <property type="molecule type" value="Genomic_DNA"/>
</dbReference>
<evidence type="ECO:0000313" key="1">
    <source>
        <dbReference type="EMBL" id="OMJ30304.1"/>
    </source>
</evidence>
<organism evidence="1 2">
    <name type="scientific">Smittium culicis</name>
    <dbReference type="NCBI Taxonomy" id="133412"/>
    <lineage>
        <taxon>Eukaryota</taxon>
        <taxon>Fungi</taxon>
        <taxon>Fungi incertae sedis</taxon>
        <taxon>Zoopagomycota</taxon>
        <taxon>Kickxellomycotina</taxon>
        <taxon>Harpellomycetes</taxon>
        <taxon>Harpellales</taxon>
        <taxon>Legeriomycetaceae</taxon>
        <taxon>Smittium</taxon>
    </lineage>
</organism>
<sequence>MQQAGWKSENSFKKYYFKPNNEIAYSSTSAIFKTTNTPIIERTLGPEEQSRRFEKMWKIVLFYGERNTNIQTRPVNSKIHKTYTIVFVQM</sequence>
<gene>
    <name evidence="1" type="ORF">AYI69_g156</name>
</gene>
<protein>
    <submittedName>
        <fullName evidence="1">Uncharacterized protein</fullName>
    </submittedName>
</protein>
<name>A0A1R1YTT3_9FUNG</name>
<dbReference type="AlphaFoldDB" id="A0A1R1YTT3"/>
<accession>A0A1R1YTT3</accession>
<reference evidence="2" key="1">
    <citation type="submission" date="2017-01" db="EMBL/GenBank/DDBJ databases">
        <authorList>
            <person name="Wang Y."/>
            <person name="White M."/>
            <person name="Kvist S."/>
            <person name="Moncalvo J.-M."/>
        </authorList>
    </citation>
    <scope>NUCLEOTIDE SEQUENCE [LARGE SCALE GENOMIC DNA]</scope>
    <source>
        <strain evidence="2">ID-206-W2</strain>
    </source>
</reference>